<sequence length="99" mass="11293">MVATQRLIPSYPTLTSDLERDIHPDRQVQSRECLRMDESDEVDDEHFSPRYRLRLAEFTPRPVVPTEAALTLVTEGSKDFVDESTAIDSIPVARSTMRS</sequence>
<feature type="compositionally biased region" description="Basic and acidic residues" evidence="1">
    <location>
        <begin position="17"/>
        <end position="37"/>
    </location>
</feature>
<protein>
    <submittedName>
        <fullName evidence="2">Uncharacterized protein</fullName>
    </submittedName>
</protein>
<dbReference type="AlphaFoldDB" id="A0AAU7V8N2"/>
<dbReference type="EMBL" id="CP138335">
    <property type="protein sequence ID" value="XBW08407.1"/>
    <property type="molecule type" value="Genomic_DNA"/>
</dbReference>
<dbReference type="RefSeq" id="WP_350258606.1">
    <property type="nucleotide sequence ID" value="NZ_CP138335.1"/>
</dbReference>
<proteinExistence type="predicted"/>
<feature type="region of interest" description="Disordered" evidence="1">
    <location>
        <begin position="1"/>
        <end position="45"/>
    </location>
</feature>
<reference evidence="2" key="1">
    <citation type="submission" date="2023-11" db="EMBL/GenBank/DDBJ databases">
        <title>Scrofimicrobium hongkongense sp. nov., isolated from a patient with peritonitis.</title>
        <authorList>
            <person name="Lao H.Y."/>
            <person name="Wong A.Y.P."/>
            <person name="Ng T.L."/>
            <person name="Wong R.Y.L."/>
            <person name="Yau M.C.Y."/>
            <person name="Lam J.Y.W."/>
            <person name="Siu G.K.H."/>
        </authorList>
    </citation>
    <scope>NUCLEOTIDE SEQUENCE</scope>
    <source>
        <strain evidence="2">R131</strain>
    </source>
</reference>
<accession>A0AAU7V8N2</accession>
<name>A0AAU7V8N2_9ACTO</name>
<dbReference type="KEGG" id="sapp:SAC06_02305"/>
<evidence type="ECO:0000313" key="2">
    <source>
        <dbReference type="EMBL" id="XBW08407.1"/>
    </source>
</evidence>
<evidence type="ECO:0000256" key="1">
    <source>
        <dbReference type="SAM" id="MobiDB-lite"/>
    </source>
</evidence>
<gene>
    <name evidence="2" type="ORF">SAC06_02305</name>
</gene>
<organism evidence="2">
    <name type="scientific">Scrofimicrobium appendicitidis</name>
    <dbReference type="NCBI Taxonomy" id="3079930"/>
    <lineage>
        <taxon>Bacteria</taxon>
        <taxon>Bacillati</taxon>
        <taxon>Actinomycetota</taxon>
        <taxon>Actinomycetes</taxon>
        <taxon>Actinomycetales</taxon>
        <taxon>Actinomycetaceae</taxon>
        <taxon>Scrofimicrobium</taxon>
    </lineage>
</organism>